<dbReference type="Proteomes" id="UP000722111">
    <property type="component" value="Unassembled WGS sequence"/>
</dbReference>
<keyword evidence="5" id="KW-1185">Reference proteome</keyword>
<dbReference type="PANTHER" id="PTHR46109:SF1">
    <property type="entry name" value="PROTEIN LIN-28 HOMOLOG"/>
    <property type="match status" value="1"/>
</dbReference>
<dbReference type="SMART" id="SM00357">
    <property type="entry name" value="CSP"/>
    <property type="match status" value="1"/>
</dbReference>
<accession>A0ABS0BQ53</accession>
<keyword evidence="2" id="KW-0963">Cytoplasm</keyword>
<comment type="caution">
    <text evidence="4">The sequence shown here is derived from an EMBL/GenBank/DDBJ whole genome shotgun (WGS) entry which is preliminary data.</text>
</comment>
<dbReference type="SUPFAM" id="SSF50249">
    <property type="entry name" value="Nucleic acid-binding proteins"/>
    <property type="match status" value="1"/>
</dbReference>
<dbReference type="InterPro" id="IPR011129">
    <property type="entry name" value="CSD"/>
</dbReference>
<proteinExistence type="predicted"/>
<name>A0ABS0BQ53_9PSED</name>
<dbReference type="InterPro" id="IPR002059">
    <property type="entry name" value="CSP_DNA-bd"/>
</dbReference>
<evidence type="ECO:0000313" key="5">
    <source>
        <dbReference type="Proteomes" id="UP000722111"/>
    </source>
</evidence>
<dbReference type="EMBL" id="JACOPX010000014">
    <property type="protein sequence ID" value="MBF6035769.1"/>
    <property type="molecule type" value="Genomic_DNA"/>
</dbReference>
<dbReference type="Gene3D" id="2.40.50.140">
    <property type="entry name" value="Nucleic acid-binding proteins"/>
    <property type="match status" value="1"/>
</dbReference>
<reference evidence="4 5" key="1">
    <citation type="submission" date="2020-08" db="EMBL/GenBank/DDBJ databases">
        <title>Description of novel Pseudomonas species.</title>
        <authorList>
            <person name="Duman M."/>
            <person name="Mulet M."/>
            <person name="Altun S."/>
            <person name="Saticioglu I.B."/>
            <person name="Lalucat J."/>
            <person name="Garcia-Valdes E."/>
        </authorList>
    </citation>
    <scope>NUCLEOTIDE SEQUENCE [LARGE SCALE GENOMIC DNA]</scope>
    <source>
        <strain evidence="4 5">P155</strain>
    </source>
</reference>
<dbReference type="CDD" id="cd04458">
    <property type="entry name" value="CSP_CDS"/>
    <property type="match status" value="1"/>
</dbReference>
<dbReference type="RefSeq" id="WP_194935665.1">
    <property type="nucleotide sequence ID" value="NZ_JACOPX010000014.1"/>
</dbReference>
<dbReference type="InterPro" id="IPR012340">
    <property type="entry name" value="NA-bd_OB-fold"/>
</dbReference>
<evidence type="ECO:0000259" key="3">
    <source>
        <dbReference type="PROSITE" id="PS51857"/>
    </source>
</evidence>
<dbReference type="InterPro" id="IPR051373">
    <property type="entry name" value="Lin-28_RNA-binding"/>
</dbReference>
<protein>
    <submittedName>
        <fullName evidence="4">Cold shock domain-containing protein</fullName>
    </submittedName>
</protein>
<evidence type="ECO:0000313" key="4">
    <source>
        <dbReference type="EMBL" id="MBF6035769.1"/>
    </source>
</evidence>
<organism evidence="4 5">
    <name type="scientific">Pseudomonas neuropathica</name>
    <dbReference type="NCBI Taxonomy" id="2730425"/>
    <lineage>
        <taxon>Bacteria</taxon>
        <taxon>Pseudomonadati</taxon>
        <taxon>Pseudomonadota</taxon>
        <taxon>Gammaproteobacteria</taxon>
        <taxon>Pseudomonadales</taxon>
        <taxon>Pseudomonadaceae</taxon>
        <taxon>Pseudomonas</taxon>
    </lineage>
</organism>
<feature type="domain" description="CSD" evidence="3">
    <location>
        <begin position="1"/>
        <end position="74"/>
    </location>
</feature>
<comment type="subcellular location">
    <subcellularLocation>
        <location evidence="1">Cytoplasm</location>
    </subcellularLocation>
</comment>
<gene>
    <name evidence="4" type="ORF">H8F23_21185</name>
</gene>
<dbReference type="Pfam" id="PF00313">
    <property type="entry name" value="CSD"/>
    <property type="match status" value="1"/>
</dbReference>
<sequence length="103" mass="10779">MAVGKVKWFNNAKGFGFINTDAREGRDEDGKEIDFFAHFSQIKMDGYKTLKAGQAVVFSIIQGPKGLHATDIQSVITEPSSAVESAAVGAAAAAAAANTKAMS</sequence>
<dbReference type="PANTHER" id="PTHR46109">
    <property type="entry name" value="PROTEIN LIN-28"/>
    <property type="match status" value="1"/>
</dbReference>
<evidence type="ECO:0000256" key="1">
    <source>
        <dbReference type="ARBA" id="ARBA00004496"/>
    </source>
</evidence>
<dbReference type="PROSITE" id="PS51857">
    <property type="entry name" value="CSD_2"/>
    <property type="match status" value="1"/>
</dbReference>
<evidence type="ECO:0000256" key="2">
    <source>
        <dbReference type="ARBA" id="ARBA00022490"/>
    </source>
</evidence>